<dbReference type="Gene3D" id="3.40.50.300">
    <property type="entry name" value="P-loop containing nucleotide triphosphate hydrolases"/>
    <property type="match status" value="2"/>
</dbReference>
<dbReference type="Pfam" id="PF08494">
    <property type="entry name" value="DEAD_assoc"/>
    <property type="match status" value="1"/>
</dbReference>
<keyword evidence="12" id="KW-0436">Ligase</keyword>
<dbReference type="InterPro" id="IPR011545">
    <property type="entry name" value="DEAD/DEAH_box_helicase_dom"/>
</dbReference>
<dbReference type="AlphaFoldDB" id="A0A2V1P9S4"/>
<dbReference type="InterPro" id="IPR027417">
    <property type="entry name" value="P-loop_NTPase"/>
</dbReference>
<evidence type="ECO:0000256" key="4">
    <source>
        <dbReference type="ARBA" id="ARBA00022806"/>
    </source>
</evidence>
<proteinExistence type="inferred from homology"/>
<evidence type="ECO:0000313" key="13">
    <source>
        <dbReference type="Proteomes" id="UP000245293"/>
    </source>
</evidence>
<dbReference type="InterPro" id="IPR014001">
    <property type="entry name" value="Helicase_ATP-bd"/>
</dbReference>
<dbReference type="GO" id="GO:0004386">
    <property type="term" value="F:helicase activity"/>
    <property type="evidence" value="ECO:0007669"/>
    <property type="project" value="UniProtKB-KW"/>
</dbReference>
<organism evidence="12 13">
    <name type="scientific">Salibaculum griseiflavum</name>
    <dbReference type="NCBI Taxonomy" id="1914409"/>
    <lineage>
        <taxon>Bacteria</taxon>
        <taxon>Pseudomonadati</taxon>
        <taxon>Pseudomonadota</taxon>
        <taxon>Alphaproteobacteria</taxon>
        <taxon>Rhodobacterales</taxon>
        <taxon>Roseobacteraceae</taxon>
        <taxon>Salibaculum</taxon>
    </lineage>
</organism>
<dbReference type="CDD" id="cd18796">
    <property type="entry name" value="SF2_C_LHR"/>
    <property type="match status" value="1"/>
</dbReference>
<dbReference type="RefSeq" id="WP_109386825.1">
    <property type="nucleotide sequence ID" value="NZ_QETF01000003.1"/>
</dbReference>
<dbReference type="Pfam" id="PF00271">
    <property type="entry name" value="Helicase_C"/>
    <property type="match status" value="1"/>
</dbReference>
<evidence type="ECO:0000256" key="9">
    <source>
        <dbReference type="ARBA" id="ARBA00093467"/>
    </source>
</evidence>
<accession>A0A2V1P9S4</accession>
<dbReference type="InterPro" id="IPR026362">
    <property type="entry name" value="DEXH_lig_assoc"/>
</dbReference>
<dbReference type="SUPFAM" id="SSF52540">
    <property type="entry name" value="P-loop containing nucleoside triphosphate hydrolases"/>
    <property type="match status" value="1"/>
</dbReference>
<dbReference type="PROSITE" id="PS51192">
    <property type="entry name" value="HELICASE_ATP_BIND_1"/>
    <property type="match status" value="1"/>
</dbReference>
<dbReference type="NCBIfam" id="TIGR04121">
    <property type="entry name" value="DEXH_lig_assoc"/>
    <property type="match status" value="1"/>
</dbReference>
<evidence type="ECO:0000256" key="2">
    <source>
        <dbReference type="ARBA" id="ARBA00022763"/>
    </source>
</evidence>
<name>A0A2V1P9S4_9RHOB</name>
<dbReference type="PANTHER" id="PTHR47962:SF3">
    <property type="entry name" value="LARGE ATP-DEPENDENT HELICASE-RELATED PROTEIN"/>
    <property type="match status" value="1"/>
</dbReference>
<keyword evidence="1" id="KW-0547">Nucleotide-binding</keyword>
<dbReference type="Proteomes" id="UP000245293">
    <property type="component" value="Unassembled WGS sequence"/>
</dbReference>
<dbReference type="InterPro" id="IPR017170">
    <property type="entry name" value="Lhr-like"/>
</dbReference>
<keyword evidence="6" id="KW-0238">DNA-binding</keyword>
<feature type="domain" description="Helicase C-terminal" evidence="11">
    <location>
        <begin position="235"/>
        <end position="383"/>
    </location>
</feature>
<keyword evidence="5" id="KW-0067">ATP-binding</keyword>
<dbReference type="Pfam" id="PF00270">
    <property type="entry name" value="DEAD"/>
    <property type="match status" value="1"/>
</dbReference>
<protein>
    <submittedName>
        <fullName evidence="12">Ligase-associated DNA damage response DEXH box helicase</fullName>
    </submittedName>
</protein>
<sequence>MTALPPIIADWFKTRGWALHPHQQDMLDRSAAPATLLIAPTGGGKTLAGFLPSLVELVGGGHAGLHTLYVSPLKALAADIKRNLTTPVQEMGLPIRIEDRTGDTSYTAKRRQRADPPHILLTTPESLALLTSYEDAPRIFAGLQRVIVDEIHALADSKRGDQLMLALSRLDQLAPGLRRVGLSATVDDPQAIAATLARHPDPCPVLQADPGPDPQIEMLVTETRPPWSGGGAQYAIGEVLEQVRAHRTTLIFHNTRAQAEIFFHRLWLENEDDLPIGIHHGSLSRDQRERVEAAMVAGELRAIVCTGSLDLGIDWGDVDLVIQVGAPKNVKRLVQRIGRANHRYNAPSKALLVPANRFEVVECVAALEAARDHDLDGDPRGPGPLDVLCQHILIRACAGPFDADQLFAEVRTVGAYAGLSRAAFDDCLSFCATGGYAFRAYDKWQRLKQTDGLWHLRDPRAAQRIRMNIGTIQDADLLKVRMRRGNRVLGEVEEGFAASLTPGDRFLIGGEVVRYEGLKELTVEVSRTPGREPKVAVFSGTKFATSTQLSSRILRLLNQGSWPNLPGHTAEWLMLQGEVSQIPSADRLLIETFPHEGREHLCLYGFAGQNAHRTLGLILTQRMEAAGLSPLGFVVTDYALLIWGLEPVDDPAALLDPTDMRAGLDQWLQGNAVMKRSFRGVATIAGLIEKNIPGPKKTGRQATFSSDILYDTLAKYDPEHLLMRITRDEALHGLVDFGRIEDMLARIAGIDHRRLSRVSPLAAPLFLEPGKVPIVGEGRERLMAAETERLMAEAGLSAL</sequence>
<keyword evidence="8" id="KW-0413">Isomerase</keyword>
<dbReference type="InterPro" id="IPR052511">
    <property type="entry name" value="ATP-dep_Helicase"/>
</dbReference>
<dbReference type="SMART" id="SM00487">
    <property type="entry name" value="DEXDc"/>
    <property type="match status" value="1"/>
</dbReference>
<dbReference type="GO" id="GO:0006281">
    <property type="term" value="P:DNA repair"/>
    <property type="evidence" value="ECO:0007669"/>
    <property type="project" value="UniProtKB-KW"/>
</dbReference>
<dbReference type="OrthoDB" id="9815222at2"/>
<dbReference type="GO" id="GO:0005524">
    <property type="term" value="F:ATP binding"/>
    <property type="evidence" value="ECO:0007669"/>
    <property type="project" value="UniProtKB-KW"/>
</dbReference>
<dbReference type="CDD" id="cd17922">
    <property type="entry name" value="DEXHc_LHR-like"/>
    <property type="match status" value="1"/>
</dbReference>
<dbReference type="InterPro" id="IPR013701">
    <property type="entry name" value="Lhr-like_DEAD/DEAH_assoc"/>
</dbReference>
<keyword evidence="3" id="KW-0378">Hydrolase</keyword>
<comment type="caution">
    <text evidence="12">The sequence shown here is derived from an EMBL/GenBank/DDBJ whole genome shotgun (WGS) entry which is preliminary data.</text>
</comment>
<comment type="similarity">
    <text evidence="9">Belongs to the Lhr helicase family. Lhr-Core subfamily.</text>
</comment>
<keyword evidence="13" id="KW-1185">Reference proteome</keyword>
<evidence type="ECO:0000259" key="10">
    <source>
        <dbReference type="PROSITE" id="PS51192"/>
    </source>
</evidence>
<gene>
    <name evidence="12" type="ORF">DFK10_03960</name>
</gene>
<evidence type="ECO:0000256" key="1">
    <source>
        <dbReference type="ARBA" id="ARBA00022741"/>
    </source>
</evidence>
<dbReference type="PROSITE" id="PS51194">
    <property type="entry name" value="HELICASE_CTER"/>
    <property type="match status" value="1"/>
</dbReference>
<dbReference type="GO" id="GO:0016887">
    <property type="term" value="F:ATP hydrolysis activity"/>
    <property type="evidence" value="ECO:0007669"/>
    <property type="project" value="TreeGrafter"/>
</dbReference>
<keyword evidence="4" id="KW-0347">Helicase</keyword>
<evidence type="ECO:0000313" key="12">
    <source>
        <dbReference type="EMBL" id="PWG17882.1"/>
    </source>
</evidence>
<dbReference type="GO" id="GO:0016874">
    <property type="term" value="F:ligase activity"/>
    <property type="evidence" value="ECO:0007669"/>
    <property type="project" value="UniProtKB-KW"/>
</dbReference>
<evidence type="ECO:0000256" key="8">
    <source>
        <dbReference type="ARBA" id="ARBA00023235"/>
    </source>
</evidence>
<evidence type="ECO:0000256" key="3">
    <source>
        <dbReference type="ARBA" id="ARBA00022801"/>
    </source>
</evidence>
<dbReference type="SMART" id="SM00490">
    <property type="entry name" value="HELICc"/>
    <property type="match status" value="1"/>
</dbReference>
<dbReference type="GO" id="GO:0003677">
    <property type="term" value="F:DNA binding"/>
    <property type="evidence" value="ECO:0007669"/>
    <property type="project" value="UniProtKB-KW"/>
</dbReference>
<dbReference type="PANTHER" id="PTHR47962">
    <property type="entry name" value="ATP-DEPENDENT HELICASE LHR-RELATED-RELATED"/>
    <property type="match status" value="1"/>
</dbReference>
<dbReference type="PIRSF" id="PIRSF037307">
    <property type="entry name" value="Lhr-like_helic_prd"/>
    <property type="match status" value="1"/>
</dbReference>
<keyword evidence="7" id="KW-0234">DNA repair</keyword>
<reference evidence="13" key="1">
    <citation type="submission" date="2018-05" db="EMBL/GenBank/DDBJ databases">
        <authorList>
            <person name="Du Z."/>
            <person name="Wang X."/>
        </authorList>
    </citation>
    <scope>NUCLEOTIDE SEQUENCE [LARGE SCALE GENOMIC DNA]</scope>
    <source>
        <strain evidence="13">WDS4C29</strain>
    </source>
</reference>
<evidence type="ECO:0000256" key="5">
    <source>
        <dbReference type="ARBA" id="ARBA00022840"/>
    </source>
</evidence>
<evidence type="ECO:0000256" key="7">
    <source>
        <dbReference type="ARBA" id="ARBA00023204"/>
    </source>
</evidence>
<evidence type="ECO:0000256" key="6">
    <source>
        <dbReference type="ARBA" id="ARBA00023125"/>
    </source>
</evidence>
<feature type="domain" description="Helicase ATP-binding" evidence="10">
    <location>
        <begin position="26"/>
        <end position="204"/>
    </location>
</feature>
<keyword evidence="2" id="KW-0227">DNA damage</keyword>
<dbReference type="InterPro" id="IPR045628">
    <property type="entry name" value="Lhr_WH_dom"/>
</dbReference>
<evidence type="ECO:0000259" key="11">
    <source>
        <dbReference type="PROSITE" id="PS51194"/>
    </source>
</evidence>
<dbReference type="Pfam" id="PF19306">
    <property type="entry name" value="WHD_Lhr"/>
    <property type="match status" value="1"/>
</dbReference>
<dbReference type="EMBL" id="QETF01000003">
    <property type="protein sequence ID" value="PWG17882.1"/>
    <property type="molecule type" value="Genomic_DNA"/>
</dbReference>
<dbReference type="InterPro" id="IPR001650">
    <property type="entry name" value="Helicase_C-like"/>
</dbReference>